<evidence type="ECO:0000313" key="2">
    <source>
        <dbReference type="Proteomes" id="UP000216339"/>
    </source>
</evidence>
<accession>A0A271J521</accession>
<dbReference type="RefSeq" id="WP_095512079.1">
    <property type="nucleotide sequence ID" value="NZ_MQWD01000001.1"/>
</dbReference>
<dbReference type="AlphaFoldDB" id="A0A271J521"/>
<protein>
    <recommendedName>
        <fullName evidence="3">DUF3052 domain-containing protein</fullName>
    </recommendedName>
</protein>
<organism evidence="1 2">
    <name type="scientific">Rubrivirga marina</name>
    <dbReference type="NCBI Taxonomy" id="1196024"/>
    <lineage>
        <taxon>Bacteria</taxon>
        <taxon>Pseudomonadati</taxon>
        <taxon>Rhodothermota</taxon>
        <taxon>Rhodothermia</taxon>
        <taxon>Rhodothermales</taxon>
        <taxon>Rubricoccaceae</taxon>
        <taxon>Rubrivirga</taxon>
    </lineage>
</organism>
<dbReference type="Proteomes" id="UP000216339">
    <property type="component" value="Unassembled WGS sequence"/>
</dbReference>
<dbReference type="EMBL" id="MQWD01000001">
    <property type="protein sequence ID" value="PAP78398.1"/>
    <property type="molecule type" value="Genomic_DNA"/>
</dbReference>
<comment type="caution">
    <text evidence="1">The sequence shown here is derived from an EMBL/GenBank/DDBJ whole genome shotgun (WGS) entry which is preliminary data.</text>
</comment>
<reference evidence="1 2" key="1">
    <citation type="submission" date="2016-11" db="EMBL/GenBank/DDBJ databases">
        <title>Study of marine rhodopsin-containing bacteria.</title>
        <authorList>
            <person name="Yoshizawa S."/>
            <person name="Kumagai Y."/>
            <person name="Kogure K."/>
        </authorList>
    </citation>
    <scope>NUCLEOTIDE SEQUENCE [LARGE SCALE GENOMIC DNA]</scope>
    <source>
        <strain evidence="1 2">SAORIC-28</strain>
    </source>
</reference>
<keyword evidence="2" id="KW-1185">Reference proteome</keyword>
<sequence length="129" mass="13733">MSRALWQKLGYKPGTVAVADEAPERYRSLLAGLPGGVTFGTLDDRPTLVHHFTTEAAGLDARLAVFADAIARNGAIWVSWPKKGSGVASTVTGDVVRGAAFPLGLVDVKVCAVDDTWTATKLVIRKELR</sequence>
<name>A0A271J521_9BACT</name>
<evidence type="ECO:0008006" key="3">
    <source>
        <dbReference type="Google" id="ProtNLM"/>
    </source>
</evidence>
<proteinExistence type="predicted"/>
<dbReference type="OrthoDB" id="9800461at2"/>
<gene>
    <name evidence="1" type="ORF">BSZ37_19205</name>
</gene>
<evidence type="ECO:0000313" key="1">
    <source>
        <dbReference type="EMBL" id="PAP78398.1"/>
    </source>
</evidence>